<organism evidence="1 2">
    <name type="scientific">Tetraparma gracilis</name>
    <dbReference type="NCBI Taxonomy" id="2962635"/>
    <lineage>
        <taxon>Eukaryota</taxon>
        <taxon>Sar</taxon>
        <taxon>Stramenopiles</taxon>
        <taxon>Ochrophyta</taxon>
        <taxon>Bolidophyceae</taxon>
        <taxon>Parmales</taxon>
        <taxon>Triparmaceae</taxon>
        <taxon>Tetraparma</taxon>
    </lineage>
</organism>
<comment type="caution">
    <text evidence="1">The sequence shown here is derived from an EMBL/GenBank/DDBJ whole genome shotgun (WGS) entry which is preliminary data.</text>
</comment>
<gene>
    <name evidence="1" type="ORF">TeGR_g398</name>
</gene>
<evidence type="ECO:0000313" key="2">
    <source>
        <dbReference type="Proteomes" id="UP001165060"/>
    </source>
</evidence>
<evidence type="ECO:0000313" key="1">
    <source>
        <dbReference type="EMBL" id="GMI30688.1"/>
    </source>
</evidence>
<proteinExistence type="predicted"/>
<dbReference type="Proteomes" id="UP001165060">
    <property type="component" value="Unassembled WGS sequence"/>
</dbReference>
<protein>
    <submittedName>
        <fullName evidence="1">Uncharacterized protein</fullName>
    </submittedName>
</protein>
<reference evidence="1 2" key="1">
    <citation type="journal article" date="2023" name="Commun. Biol.">
        <title>Genome analysis of Parmales, the sister group of diatoms, reveals the evolutionary specialization of diatoms from phago-mixotrophs to photoautotrophs.</title>
        <authorList>
            <person name="Ban H."/>
            <person name="Sato S."/>
            <person name="Yoshikawa S."/>
            <person name="Yamada K."/>
            <person name="Nakamura Y."/>
            <person name="Ichinomiya M."/>
            <person name="Sato N."/>
            <person name="Blanc-Mathieu R."/>
            <person name="Endo H."/>
            <person name="Kuwata A."/>
            <person name="Ogata H."/>
        </authorList>
    </citation>
    <scope>NUCLEOTIDE SEQUENCE [LARGE SCALE GENOMIC DNA]</scope>
</reference>
<dbReference type="EMBL" id="BRYB01003114">
    <property type="protein sequence ID" value="GMI30688.1"/>
    <property type="molecule type" value="Genomic_DNA"/>
</dbReference>
<feature type="non-terminal residue" evidence="1">
    <location>
        <position position="1"/>
    </location>
</feature>
<accession>A0ABQ6MRD5</accession>
<sequence>YDVEASVLMLEGGAQDSGADEQIVTVETAGKYTYVPIITHNEARQEGGENLSISKGFSVPLITKPREPAADEGGDEL</sequence>
<name>A0ABQ6MRD5_9STRA</name>
<keyword evidence="2" id="KW-1185">Reference proteome</keyword>